<feature type="transmembrane region" description="Helical" evidence="1">
    <location>
        <begin position="72"/>
        <end position="98"/>
    </location>
</feature>
<sequence>MGMIIRMNKYYSRNVLLFLIMQPTFIFAICFAILSNYNTFAMILLFIKTVDIATKIVLIEQVFTKRELSQDLTLILLAPINNFLPYIGLFIYPLLIILSI</sequence>
<keyword evidence="3" id="KW-1185">Reference proteome</keyword>
<dbReference type="KEGG" id="sbal:HUE88_07620"/>
<dbReference type="EMBL" id="CP054492">
    <property type="protein sequence ID" value="QOY53465.1"/>
    <property type="molecule type" value="Genomic_DNA"/>
</dbReference>
<keyword evidence="1" id="KW-1133">Transmembrane helix</keyword>
<reference evidence="2 3" key="1">
    <citation type="submission" date="2020-05" db="EMBL/GenBank/DDBJ databases">
        <title>Sulfurimonas marisnigri, sp. nov., and Sulfurimonas baltica, sp. nov., manganese oxide reducing chemolithoautotrophs of the class Epsilonproteobacteria isolated from the pelagic redoxclines of the Black and Baltic Seas and emended description of the genus Sulfurimonas.</title>
        <authorList>
            <person name="Henkel J.V."/>
            <person name="Laudan C."/>
            <person name="Werner J."/>
            <person name="Neu T."/>
            <person name="Plewe S."/>
            <person name="Sproer C."/>
            <person name="Bunk B."/>
            <person name="Schulz-Vogt H.N."/>
        </authorList>
    </citation>
    <scope>NUCLEOTIDE SEQUENCE [LARGE SCALE GENOMIC DNA]</scope>
    <source>
        <strain evidence="2 3">GD2</strain>
    </source>
</reference>
<dbReference type="Proteomes" id="UP000593994">
    <property type="component" value="Chromosome"/>
</dbReference>
<feature type="transmembrane region" description="Helical" evidence="1">
    <location>
        <begin position="40"/>
        <end position="60"/>
    </location>
</feature>
<keyword evidence="1" id="KW-0812">Transmembrane</keyword>
<feature type="transmembrane region" description="Helical" evidence="1">
    <location>
        <begin position="15"/>
        <end position="34"/>
    </location>
</feature>
<organism evidence="2 3">
    <name type="scientific">Candidatus Sulfurimonas baltica</name>
    <dbReference type="NCBI Taxonomy" id="2740404"/>
    <lineage>
        <taxon>Bacteria</taxon>
        <taxon>Pseudomonadati</taxon>
        <taxon>Campylobacterota</taxon>
        <taxon>Epsilonproteobacteria</taxon>
        <taxon>Campylobacterales</taxon>
        <taxon>Sulfurimonadaceae</taxon>
        <taxon>Sulfurimonas</taxon>
    </lineage>
</organism>
<evidence type="ECO:0000313" key="3">
    <source>
        <dbReference type="Proteomes" id="UP000593994"/>
    </source>
</evidence>
<evidence type="ECO:0008006" key="4">
    <source>
        <dbReference type="Google" id="ProtNLM"/>
    </source>
</evidence>
<evidence type="ECO:0000313" key="2">
    <source>
        <dbReference type="EMBL" id="QOY53465.1"/>
    </source>
</evidence>
<keyword evidence="1" id="KW-0472">Membrane</keyword>
<evidence type="ECO:0000256" key="1">
    <source>
        <dbReference type="SAM" id="Phobius"/>
    </source>
</evidence>
<proteinExistence type="predicted"/>
<accession>A0A7S7LY16</accession>
<protein>
    <recommendedName>
        <fullName evidence="4">ABC transporter permease</fullName>
    </recommendedName>
</protein>
<dbReference type="AlphaFoldDB" id="A0A7S7LY16"/>
<gene>
    <name evidence="2" type="ORF">HUE88_07620</name>
</gene>
<name>A0A7S7LY16_9BACT</name>